<dbReference type="Gene3D" id="2.40.50.140">
    <property type="entry name" value="Nucleic acid-binding proteins"/>
    <property type="match status" value="1"/>
</dbReference>
<dbReference type="GO" id="GO:0005525">
    <property type="term" value="F:GTP binding"/>
    <property type="evidence" value="ECO:0007669"/>
    <property type="project" value="UniProtKB-KW"/>
</dbReference>
<dbReference type="InterPro" id="IPR017075">
    <property type="entry name" value="mRNA_cap_enzyme_alpha"/>
</dbReference>
<dbReference type="InterPro" id="IPR001339">
    <property type="entry name" value="mRNA_cap_enzyme_adenylation"/>
</dbReference>
<gene>
    <name evidence="21" type="ORF">PUMCH_003881</name>
</gene>
<evidence type="ECO:0000259" key="20">
    <source>
        <dbReference type="Pfam" id="PF03919"/>
    </source>
</evidence>
<comment type="catalytic activity">
    <reaction evidence="14">
        <text>a 5'-end diphospho-ribonucleoside in mRNA + GTP + H(+) = a 5'-end (5'-triphosphoguanosine)-ribonucleoside in mRNA + diphosphate</text>
        <dbReference type="Rhea" id="RHEA:67012"/>
        <dbReference type="Rhea" id="RHEA-COMP:17165"/>
        <dbReference type="Rhea" id="RHEA-COMP:17166"/>
        <dbReference type="ChEBI" id="CHEBI:15378"/>
        <dbReference type="ChEBI" id="CHEBI:33019"/>
        <dbReference type="ChEBI" id="CHEBI:37565"/>
        <dbReference type="ChEBI" id="CHEBI:167616"/>
        <dbReference type="ChEBI" id="CHEBI:167617"/>
        <dbReference type="EC" id="2.7.7.50"/>
    </reaction>
    <physiologicalReaction direction="left-to-right" evidence="14">
        <dbReference type="Rhea" id="RHEA:67013"/>
    </physiologicalReaction>
</comment>
<evidence type="ECO:0000256" key="2">
    <source>
        <dbReference type="ARBA" id="ARBA00010237"/>
    </source>
</evidence>
<feature type="domain" description="mRNA capping enzyme adenylation" evidence="19">
    <location>
        <begin position="65"/>
        <end position="262"/>
    </location>
</feature>
<evidence type="ECO:0000256" key="10">
    <source>
        <dbReference type="ARBA" id="ARBA00023134"/>
    </source>
</evidence>
<keyword evidence="11" id="KW-0539">Nucleus</keyword>
<dbReference type="InterPro" id="IPR051029">
    <property type="entry name" value="mRNA_Capping_Enz/RNA_Phosphat"/>
</dbReference>
<evidence type="ECO:0000256" key="14">
    <source>
        <dbReference type="ARBA" id="ARBA00044624"/>
    </source>
</evidence>
<keyword evidence="7" id="KW-0548">Nucleotidyltransferase</keyword>
<evidence type="ECO:0000256" key="1">
    <source>
        <dbReference type="ARBA" id="ARBA00004123"/>
    </source>
</evidence>
<evidence type="ECO:0000256" key="6">
    <source>
        <dbReference type="ARBA" id="ARBA00022679"/>
    </source>
</evidence>
<dbReference type="InterPro" id="IPR013846">
    <property type="entry name" value="mRNA_cap_enzyme_C"/>
</dbReference>
<feature type="compositionally biased region" description="Basic and acidic residues" evidence="18">
    <location>
        <begin position="470"/>
        <end position="484"/>
    </location>
</feature>
<evidence type="ECO:0000256" key="11">
    <source>
        <dbReference type="ARBA" id="ARBA00023242"/>
    </source>
</evidence>
<dbReference type="GO" id="GO:0005524">
    <property type="term" value="F:ATP binding"/>
    <property type="evidence" value="ECO:0007669"/>
    <property type="project" value="InterPro"/>
</dbReference>
<comment type="subcellular location">
    <subcellularLocation>
        <location evidence="1">Nucleus</location>
    </subcellularLocation>
</comment>
<dbReference type="PIRSF" id="PIRSF036959">
    <property type="entry name" value="mRNA_cap_alpha"/>
    <property type="match status" value="1"/>
</dbReference>
<accession>A0AAX4HDN4</accession>
<evidence type="ECO:0000313" key="22">
    <source>
        <dbReference type="Proteomes" id="UP001338582"/>
    </source>
</evidence>
<keyword evidence="8" id="KW-0547">Nucleotide-binding</keyword>
<evidence type="ECO:0000259" key="19">
    <source>
        <dbReference type="Pfam" id="PF01331"/>
    </source>
</evidence>
<comment type="subunit">
    <text evidence="15">Heterodimer. The mRNA-capping enzyme is composed of two separate chains alpha and beta, respectively a mRNA guanylyltransferase and an mRNA 5'-triphosphate monophosphatase.</text>
</comment>
<dbReference type="EC" id="2.7.7.50" evidence="3"/>
<protein>
    <recommendedName>
        <fullName evidence="4">mRNA-capping enzyme subunit alpha</fullName>
        <ecNumber evidence="3">2.7.7.50</ecNumber>
    </recommendedName>
    <alternativeName>
        <fullName evidence="12">GTP--RNA guanylyltransferase</fullName>
    </alternativeName>
    <alternativeName>
        <fullName evidence="13">mRNA guanylyltransferase</fullName>
    </alternativeName>
</protein>
<dbReference type="Gene3D" id="3.30.1490.430">
    <property type="match status" value="1"/>
</dbReference>
<keyword evidence="5" id="KW-0507">mRNA processing</keyword>
<keyword evidence="22" id="KW-1185">Reference proteome</keyword>
<evidence type="ECO:0000256" key="18">
    <source>
        <dbReference type="SAM" id="MobiDB-lite"/>
    </source>
</evidence>
<dbReference type="PANTHER" id="PTHR10367:SF17">
    <property type="entry name" value="MRNA-CAPPING ENZYME"/>
    <property type="match status" value="1"/>
</dbReference>
<feature type="active site" description="N6-GMP-lysine intermediate" evidence="17">
    <location>
        <position position="87"/>
    </location>
</feature>
<evidence type="ECO:0000256" key="9">
    <source>
        <dbReference type="ARBA" id="ARBA00023042"/>
    </source>
</evidence>
<evidence type="ECO:0000313" key="21">
    <source>
        <dbReference type="EMBL" id="WPK26526.1"/>
    </source>
</evidence>
<dbReference type="RefSeq" id="XP_062878907.1">
    <property type="nucleotide sequence ID" value="XM_063022837.1"/>
</dbReference>
<dbReference type="InterPro" id="IPR012340">
    <property type="entry name" value="NA-bd_OB-fold"/>
</dbReference>
<dbReference type="SUPFAM" id="SSF50249">
    <property type="entry name" value="Nucleic acid-binding proteins"/>
    <property type="match status" value="1"/>
</dbReference>
<evidence type="ECO:0000256" key="5">
    <source>
        <dbReference type="ARBA" id="ARBA00022664"/>
    </source>
</evidence>
<evidence type="ECO:0000256" key="8">
    <source>
        <dbReference type="ARBA" id="ARBA00022741"/>
    </source>
</evidence>
<dbReference type="FunFam" id="2.40.50.140:FF:000542">
    <property type="entry name" value="mRNA-capping enzyme subunit alpha"/>
    <property type="match status" value="1"/>
</dbReference>
<dbReference type="Pfam" id="PF01331">
    <property type="entry name" value="mRNA_cap_enzyme"/>
    <property type="match status" value="1"/>
</dbReference>
<dbReference type="GO" id="GO:0006370">
    <property type="term" value="P:7-methylguanosine mRNA capping"/>
    <property type="evidence" value="ECO:0007669"/>
    <property type="project" value="UniProtKB-KW"/>
</dbReference>
<keyword evidence="9" id="KW-0506">mRNA capping</keyword>
<dbReference type="GO" id="GO:0004484">
    <property type="term" value="F:mRNA guanylyltransferase activity"/>
    <property type="evidence" value="ECO:0007669"/>
    <property type="project" value="UniProtKB-EC"/>
</dbReference>
<dbReference type="Gene3D" id="3.30.470.30">
    <property type="entry name" value="DNA ligase/mRNA capping enzyme"/>
    <property type="match status" value="1"/>
</dbReference>
<evidence type="ECO:0000256" key="7">
    <source>
        <dbReference type="ARBA" id="ARBA00022695"/>
    </source>
</evidence>
<keyword evidence="6" id="KW-0808">Transferase</keyword>
<dbReference type="GO" id="GO:0031533">
    <property type="term" value="C:mRNA capping enzyme complex"/>
    <property type="evidence" value="ECO:0007669"/>
    <property type="project" value="InterPro"/>
</dbReference>
<evidence type="ECO:0000256" key="16">
    <source>
        <dbReference type="ARBA" id="ARBA00053845"/>
    </source>
</evidence>
<dbReference type="KEGG" id="asau:88174944"/>
<dbReference type="AlphaFoldDB" id="A0AAX4HDN4"/>
<evidence type="ECO:0000256" key="15">
    <source>
        <dbReference type="ARBA" id="ARBA00047082"/>
    </source>
</evidence>
<evidence type="ECO:0000256" key="4">
    <source>
        <dbReference type="ARBA" id="ARBA00019171"/>
    </source>
</evidence>
<evidence type="ECO:0000256" key="17">
    <source>
        <dbReference type="PIRSR" id="PIRSR036959-1"/>
    </source>
</evidence>
<keyword evidence="10" id="KW-0342">GTP-binding</keyword>
<comment type="similarity">
    <text evidence="2">Belongs to the eukaryotic GTase family.</text>
</comment>
<feature type="domain" description="mRNA capping enzyme C-terminal" evidence="20">
    <location>
        <begin position="266"/>
        <end position="389"/>
    </location>
</feature>
<organism evidence="21 22">
    <name type="scientific">Australozyma saopauloensis</name>
    <dbReference type="NCBI Taxonomy" id="291208"/>
    <lineage>
        <taxon>Eukaryota</taxon>
        <taxon>Fungi</taxon>
        <taxon>Dikarya</taxon>
        <taxon>Ascomycota</taxon>
        <taxon>Saccharomycotina</taxon>
        <taxon>Pichiomycetes</taxon>
        <taxon>Metschnikowiaceae</taxon>
        <taxon>Australozyma</taxon>
    </lineage>
</organism>
<dbReference type="PANTHER" id="PTHR10367">
    <property type="entry name" value="MRNA-CAPPING ENZYME"/>
    <property type="match status" value="1"/>
</dbReference>
<evidence type="ECO:0000256" key="13">
    <source>
        <dbReference type="ARBA" id="ARBA00030702"/>
    </source>
</evidence>
<proteinExistence type="inferred from homology"/>
<dbReference type="CDD" id="cd07895">
    <property type="entry name" value="Adenylation_mRNA_capping"/>
    <property type="match status" value="1"/>
</dbReference>
<dbReference type="Pfam" id="PF03919">
    <property type="entry name" value="mRNA_cap_C"/>
    <property type="match status" value="1"/>
</dbReference>
<evidence type="ECO:0000256" key="12">
    <source>
        <dbReference type="ARBA" id="ARBA00029909"/>
    </source>
</evidence>
<evidence type="ECO:0000256" key="3">
    <source>
        <dbReference type="ARBA" id="ARBA00012475"/>
    </source>
</evidence>
<feature type="compositionally biased region" description="Acidic residues" evidence="18">
    <location>
        <begin position="489"/>
        <end position="498"/>
    </location>
</feature>
<sequence length="498" mass="58253">MYPSNTFVLLNTPNLIRTSKQMLKLKERDMPVIPGTKIEGEELHDLRLMLSDLLHRKGVHFPGSQPVSFERNHIEVLKKRDYFVCEKSDGLRCLLFLVYDPAKGEGVFLITRENEFYFVPNIHFPLLENEENGPTYHHGTVLDGELVLETKNVLEPYLRYCIFDALVINDKDITNRPLPKRLGYITEQVMKPFDKFKVKHPEIVNSPNFPFKVSFKIMKASYKAGDVLAMQDNLFHESDGLIFTCAETPYVFGTDSTLFKWKPAHENTIDFKMEMHFRQFQDPEMDPHDPDSTYTDYDSLPEKIDLHVWNGDKAYSYFAEMDLEEEDWEQLKELQEPLQGRIVECRKKVNKAPFWEMLRFRDDKTNGNHVSIVKKILHSIEDGVGEKELCSACPEMEKAWKQREYDRRHRGNQAPSLPAKRVPDYDRELHKKTHAEQRPRSDNTNNAGAPEGRGHQNRGRPEIQSNSKQPESRSNNELREKEVFQDLMPDYEEESDLE</sequence>
<dbReference type="SUPFAM" id="SSF56091">
    <property type="entry name" value="DNA ligase/mRNA capping enzyme, catalytic domain"/>
    <property type="match status" value="1"/>
</dbReference>
<dbReference type="Proteomes" id="UP001338582">
    <property type="component" value="Chromosome 4"/>
</dbReference>
<comment type="function">
    <text evidence="16">Second step of mRNA capping. Transfer of the GMP moiety of GTP to the 5'-end of RNA via an enzyme-GMP covalent reaction intermediate.</text>
</comment>
<name>A0AAX4HDN4_9ASCO</name>
<feature type="compositionally biased region" description="Basic and acidic residues" evidence="18">
    <location>
        <begin position="421"/>
        <end position="441"/>
    </location>
</feature>
<dbReference type="EMBL" id="CP138897">
    <property type="protein sequence ID" value="WPK26526.1"/>
    <property type="molecule type" value="Genomic_DNA"/>
</dbReference>
<reference evidence="21 22" key="1">
    <citation type="submission" date="2023-10" db="EMBL/GenBank/DDBJ databases">
        <title>Draft Genome Sequence of Candida saopaulonensis from a very Premature Infant with Sepsis.</title>
        <authorList>
            <person name="Ning Y."/>
            <person name="Dai R."/>
            <person name="Xiao M."/>
            <person name="Xu Y."/>
            <person name="Yan Q."/>
            <person name="Zhang L."/>
        </authorList>
    </citation>
    <scope>NUCLEOTIDE SEQUENCE [LARGE SCALE GENOMIC DNA]</scope>
    <source>
        <strain evidence="21 22">19XY460</strain>
    </source>
</reference>
<feature type="region of interest" description="Disordered" evidence="18">
    <location>
        <begin position="404"/>
        <end position="498"/>
    </location>
</feature>
<dbReference type="GeneID" id="88174944"/>